<dbReference type="Proteomes" id="UP000016933">
    <property type="component" value="Unassembled WGS sequence"/>
</dbReference>
<sequence length="200" mass="21261">MKTVAAASAALLSLASVATAQTVQSKPFYLVLDCASKYNGSALVSCHEGAGIESLCVAATLGSNVKGSTYMLNTTTGEVGDKNAGTPGTLVYKLPISGGVGESEPMQLSYNEASNVALPLFEPSTTATLVAFDKDNHMNIQSYIDDTVVPAKTGELAYYRWYVCKSNYEGTQYSTLNWVAGKYPPQNPSCEKVEVVRKFA</sequence>
<evidence type="ECO:0000256" key="1">
    <source>
        <dbReference type="SAM" id="SignalP"/>
    </source>
</evidence>
<dbReference type="HOGENOM" id="CLU_081634_0_0_1"/>
<feature type="signal peptide" evidence="1">
    <location>
        <begin position="1"/>
        <end position="20"/>
    </location>
</feature>
<reference evidence="3 4" key="2">
    <citation type="journal article" date="2012" name="PLoS Pathog.">
        <title>Diverse lifestyles and strategies of plant pathogenesis encoded in the genomes of eighteen Dothideomycetes fungi.</title>
        <authorList>
            <person name="Ohm R.A."/>
            <person name="Feau N."/>
            <person name="Henrissat B."/>
            <person name="Schoch C.L."/>
            <person name="Horwitz B.A."/>
            <person name="Barry K.W."/>
            <person name="Condon B.J."/>
            <person name="Copeland A.C."/>
            <person name="Dhillon B."/>
            <person name="Glaser F."/>
            <person name="Hesse C.N."/>
            <person name="Kosti I."/>
            <person name="LaButti K."/>
            <person name="Lindquist E.A."/>
            <person name="Lucas S."/>
            <person name="Salamov A.A."/>
            <person name="Bradshaw R.E."/>
            <person name="Ciuffetti L."/>
            <person name="Hamelin R.C."/>
            <person name="Kema G.H.J."/>
            <person name="Lawrence C."/>
            <person name="Scott J.A."/>
            <person name="Spatafora J.W."/>
            <person name="Turgeon B.G."/>
            <person name="de Wit P.J.G.M."/>
            <person name="Zhong S."/>
            <person name="Goodwin S.B."/>
            <person name="Grigoriev I.V."/>
        </authorList>
    </citation>
    <scope>NUCLEOTIDE SEQUENCE [LARGE SCALE GENOMIC DNA]</scope>
    <source>
        <strain evidence="4">NZE10 / CBS 128990</strain>
    </source>
</reference>
<gene>
    <name evidence="3" type="ORF">DOTSEDRAFT_71487</name>
</gene>
<protein>
    <recommendedName>
        <fullName evidence="2">DUF7907 domain-containing protein</fullName>
    </recommendedName>
</protein>
<dbReference type="EMBL" id="KB446538">
    <property type="protein sequence ID" value="EME45809.1"/>
    <property type="molecule type" value="Genomic_DNA"/>
</dbReference>
<reference evidence="4" key="1">
    <citation type="journal article" date="2012" name="PLoS Genet.">
        <title>The genomes of the fungal plant pathogens Cladosporium fulvum and Dothistroma septosporum reveal adaptation to different hosts and lifestyles but also signatures of common ancestry.</title>
        <authorList>
            <person name="de Wit P.J.G.M."/>
            <person name="van der Burgt A."/>
            <person name="Oekmen B."/>
            <person name="Stergiopoulos I."/>
            <person name="Abd-Elsalam K.A."/>
            <person name="Aerts A.L."/>
            <person name="Bahkali A.H."/>
            <person name="Beenen H.G."/>
            <person name="Chettri P."/>
            <person name="Cox M.P."/>
            <person name="Datema E."/>
            <person name="de Vries R.P."/>
            <person name="Dhillon B."/>
            <person name="Ganley A.R."/>
            <person name="Griffiths S.A."/>
            <person name="Guo Y."/>
            <person name="Hamelin R.C."/>
            <person name="Henrissat B."/>
            <person name="Kabir M.S."/>
            <person name="Jashni M.K."/>
            <person name="Kema G."/>
            <person name="Klaubauf S."/>
            <person name="Lapidus A."/>
            <person name="Levasseur A."/>
            <person name="Lindquist E."/>
            <person name="Mehrabi R."/>
            <person name="Ohm R.A."/>
            <person name="Owen T.J."/>
            <person name="Salamov A."/>
            <person name="Schwelm A."/>
            <person name="Schijlen E."/>
            <person name="Sun H."/>
            <person name="van den Burg H.A."/>
            <person name="van Ham R.C.H.J."/>
            <person name="Zhang S."/>
            <person name="Goodwin S.B."/>
            <person name="Grigoriev I.V."/>
            <person name="Collemare J."/>
            <person name="Bradshaw R.E."/>
        </authorList>
    </citation>
    <scope>NUCLEOTIDE SEQUENCE [LARGE SCALE GENOMIC DNA]</scope>
    <source>
        <strain evidence="4">NZE10 / CBS 128990</strain>
    </source>
</reference>
<keyword evidence="4" id="KW-1185">Reference proteome</keyword>
<dbReference type="AlphaFoldDB" id="N1PTS2"/>
<evidence type="ECO:0000313" key="3">
    <source>
        <dbReference type="EMBL" id="EME45809.1"/>
    </source>
</evidence>
<dbReference type="eggNOG" id="ENOG502STWI">
    <property type="taxonomic scope" value="Eukaryota"/>
</dbReference>
<organism evidence="3 4">
    <name type="scientific">Dothistroma septosporum (strain NZE10 / CBS 128990)</name>
    <name type="common">Red band needle blight fungus</name>
    <name type="synonym">Mycosphaerella pini</name>
    <dbReference type="NCBI Taxonomy" id="675120"/>
    <lineage>
        <taxon>Eukaryota</taxon>
        <taxon>Fungi</taxon>
        <taxon>Dikarya</taxon>
        <taxon>Ascomycota</taxon>
        <taxon>Pezizomycotina</taxon>
        <taxon>Dothideomycetes</taxon>
        <taxon>Dothideomycetidae</taxon>
        <taxon>Mycosphaerellales</taxon>
        <taxon>Mycosphaerellaceae</taxon>
        <taxon>Dothistroma</taxon>
    </lineage>
</organism>
<dbReference type="Pfam" id="PF25484">
    <property type="entry name" value="DUF7907"/>
    <property type="match status" value="1"/>
</dbReference>
<keyword evidence="1" id="KW-0732">Signal</keyword>
<accession>N1PTS2</accession>
<dbReference type="OMA" id="RWYACET"/>
<name>N1PTS2_DOTSN</name>
<proteinExistence type="predicted"/>
<feature type="chain" id="PRO_5004110165" description="DUF7907 domain-containing protein" evidence="1">
    <location>
        <begin position="21"/>
        <end position="200"/>
    </location>
</feature>
<evidence type="ECO:0000259" key="2">
    <source>
        <dbReference type="Pfam" id="PF25484"/>
    </source>
</evidence>
<dbReference type="OrthoDB" id="3515453at2759"/>
<dbReference type="STRING" id="675120.N1PTS2"/>
<evidence type="ECO:0000313" key="4">
    <source>
        <dbReference type="Proteomes" id="UP000016933"/>
    </source>
</evidence>
<feature type="domain" description="DUF7907" evidence="2">
    <location>
        <begin position="25"/>
        <end position="198"/>
    </location>
</feature>
<dbReference type="InterPro" id="IPR057229">
    <property type="entry name" value="DUF7907"/>
</dbReference>